<evidence type="ECO:0000256" key="9">
    <source>
        <dbReference type="RuleBase" id="RU003423"/>
    </source>
</evidence>
<evidence type="ECO:0000256" key="8">
    <source>
        <dbReference type="ARBA" id="ARBA00048370"/>
    </source>
</evidence>
<dbReference type="PROSITE" id="PS00189">
    <property type="entry name" value="LIPOYL"/>
    <property type="match status" value="1"/>
</dbReference>
<keyword evidence="5 9" id="KW-0450">Lipoyl</keyword>
<feature type="domain" description="Peripheral subunit-binding (PSBD)" evidence="12">
    <location>
        <begin position="218"/>
        <end position="255"/>
    </location>
</feature>
<dbReference type="PANTHER" id="PTHR43178:SF2">
    <property type="entry name" value="DIHYDROLIPOYLLYSINE-RESIDUE ACETYLTRANSFERASE COMPONENT OF PYRUVATE DEHYDROGENASE COMPLEX"/>
    <property type="match status" value="1"/>
</dbReference>
<dbReference type="InterPro" id="IPR004167">
    <property type="entry name" value="PSBD"/>
</dbReference>
<dbReference type="SUPFAM" id="SSF52777">
    <property type="entry name" value="CoA-dependent acyltransferases"/>
    <property type="match status" value="1"/>
</dbReference>
<feature type="compositionally biased region" description="Basic and acidic residues" evidence="10">
    <location>
        <begin position="183"/>
        <end position="196"/>
    </location>
</feature>
<dbReference type="PANTHER" id="PTHR43178">
    <property type="entry name" value="DIHYDROLIPOAMIDE ACETYLTRANSFERASE COMPONENT OF PYRUVATE DEHYDROGENASE COMPLEX"/>
    <property type="match status" value="1"/>
</dbReference>
<protein>
    <recommendedName>
        <fullName evidence="9">Dihydrolipoamide acetyltransferase component of pyruvate dehydrogenase complex</fullName>
        <ecNumber evidence="9">2.3.1.-</ecNumber>
    </recommendedName>
</protein>
<evidence type="ECO:0000259" key="12">
    <source>
        <dbReference type="PROSITE" id="PS51826"/>
    </source>
</evidence>
<evidence type="ECO:0000256" key="6">
    <source>
        <dbReference type="ARBA" id="ARBA00023315"/>
    </source>
</evidence>
<dbReference type="InterPro" id="IPR001078">
    <property type="entry name" value="2-oxoacid_DH_actylTfrase"/>
</dbReference>
<evidence type="ECO:0000256" key="2">
    <source>
        <dbReference type="ARBA" id="ARBA00007317"/>
    </source>
</evidence>
<dbReference type="Gene3D" id="4.10.320.10">
    <property type="entry name" value="E3-binding domain"/>
    <property type="match status" value="1"/>
</dbReference>
<evidence type="ECO:0000256" key="10">
    <source>
        <dbReference type="SAM" id="MobiDB-lite"/>
    </source>
</evidence>
<evidence type="ECO:0000313" key="14">
    <source>
        <dbReference type="Proteomes" id="UP001595528"/>
    </source>
</evidence>
<evidence type="ECO:0000256" key="7">
    <source>
        <dbReference type="ARBA" id="ARBA00025211"/>
    </source>
</evidence>
<evidence type="ECO:0000256" key="5">
    <source>
        <dbReference type="ARBA" id="ARBA00022823"/>
    </source>
</evidence>
<dbReference type="Pfam" id="PF00198">
    <property type="entry name" value="2-oxoacid_dh"/>
    <property type="match status" value="1"/>
</dbReference>
<sequence>MAENFVLRDPGEGIHEAEIVELHVQAGDRVSDGDTLMVVETDKAATEIPAPFSGTIVDLRVEEGDTVQVGETLLSYETGEAEGGARQEDGGEAEQGDDRPVQQGVDTGAKDSDPGAAGGEKASARSGRQNPEPAKDRAKAKSGKTRSGKTGQGDEEAADADEHGDEEAGEGGDRRRVARQAATRREKSRQAEEEAHGGAPAGDGAGDDDGKSSGRPVAAAPATRRLARELSVSLQAVEGSGPDGRVTAEDVRRHAGQRRRAEEEGGEGRQDRRLKLRSVRRATARRMAQSWREIPHVLHEDVADITELERYRRARQQRVSDLGGSLTLTAFALKAAAAALRRYPRFNASLDVDAEEIVLHARADIAVAVATDRGLLTPVIRDVGAKSLLDLSLELPDLARRARDGELKRAEMQGGTFTLTNPGPIGGTGFAPIINPPQAAILGLARAQLKPVVDGDLAQWELVPRLLLPLCLAFDHRLNDGADAAHFLAHVGRLLSDPGEVLLEG</sequence>
<reference evidence="14" key="1">
    <citation type="journal article" date="2019" name="Int. J. Syst. Evol. Microbiol.">
        <title>The Global Catalogue of Microorganisms (GCM) 10K type strain sequencing project: providing services to taxonomists for standard genome sequencing and annotation.</title>
        <authorList>
            <consortium name="The Broad Institute Genomics Platform"/>
            <consortium name="The Broad Institute Genome Sequencing Center for Infectious Disease"/>
            <person name="Wu L."/>
            <person name="Ma J."/>
        </authorList>
    </citation>
    <scope>NUCLEOTIDE SEQUENCE [LARGE SCALE GENOMIC DNA]</scope>
    <source>
        <strain evidence="14">KCTC 42964</strain>
    </source>
</reference>
<comment type="catalytic activity">
    <reaction evidence="8">
        <text>N(6)-[(R)-dihydrolipoyl]-L-lysyl-[protein] + acetyl-CoA = N(6)-[(R)-S(8)-acetyldihydrolipoyl]-L-lysyl-[protein] + CoA</text>
        <dbReference type="Rhea" id="RHEA:17017"/>
        <dbReference type="Rhea" id="RHEA-COMP:10475"/>
        <dbReference type="Rhea" id="RHEA-COMP:10478"/>
        <dbReference type="ChEBI" id="CHEBI:57287"/>
        <dbReference type="ChEBI" id="CHEBI:57288"/>
        <dbReference type="ChEBI" id="CHEBI:83100"/>
        <dbReference type="ChEBI" id="CHEBI:83111"/>
        <dbReference type="EC" id="2.3.1.12"/>
    </reaction>
</comment>
<dbReference type="Gene3D" id="3.30.559.10">
    <property type="entry name" value="Chloramphenicol acetyltransferase-like domain"/>
    <property type="match status" value="1"/>
</dbReference>
<name>A0ABV7KUA0_9PROT</name>
<feature type="domain" description="Lipoyl-binding" evidence="11">
    <location>
        <begin position="2"/>
        <end position="77"/>
    </location>
</feature>
<dbReference type="InterPro" id="IPR023213">
    <property type="entry name" value="CAT-like_dom_sf"/>
</dbReference>
<dbReference type="PROSITE" id="PS50968">
    <property type="entry name" value="BIOTINYL_LIPOYL"/>
    <property type="match status" value="1"/>
</dbReference>
<dbReference type="InterPro" id="IPR050743">
    <property type="entry name" value="2-oxoacid_DH_E2_comp"/>
</dbReference>
<feature type="region of interest" description="Disordered" evidence="10">
    <location>
        <begin position="74"/>
        <end position="273"/>
    </location>
</feature>
<evidence type="ECO:0000256" key="4">
    <source>
        <dbReference type="ARBA" id="ARBA00022679"/>
    </source>
</evidence>
<comment type="function">
    <text evidence="7">The pyruvate dehydrogenase complex catalyzes the overall conversion of pyruvate to acetyl-CoA and CO(2). It contains multiple copies of three enzymatic components: pyruvate dehydrogenase (E1), dihydrolipoamide acetyltransferase (E2) and lipoamide dehydrogenase (E3).</text>
</comment>
<organism evidence="13 14">
    <name type="scientific">Marinibaculum pumilum</name>
    <dbReference type="NCBI Taxonomy" id="1766165"/>
    <lineage>
        <taxon>Bacteria</taxon>
        <taxon>Pseudomonadati</taxon>
        <taxon>Pseudomonadota</taxon>
        <taxon>Alphaproteobacteria</taxon>
        <taxon>Rhodospirillales</taxon>
        <taxon>Rhodospirillaceae</taxon>
        <taxon>Marinibaculum</taxon>
    </lineage>
</organism>
<feature type="compositionally biased region" description="Basic and acidic residues" evidence="10">
    <location>
        <begin position="246"/>
        <end position="273"/>
    </location>
</feature>
<dbReference type="EC" id="2.3.1.-" evidence="9"/>
<evidence type="ECO:0000256" key="1">
    <source>
        <dbReference type="ARBA" id="ARBA00001938"/>
    </source>
</evidence>
<dbReference type="SUPFAM" id="SSF51230">
    <property type="entry name" value="Single hybrid motif"/>
    <property type="match status" value="1"/>
</dbReference>
<evidence type="ECO:0000256" key="3">
    <source>
        <dbReference type="ARBA" id="ARBA00011484"/>
    </source>
</evidence>
<dbReference type="Pfam" id="PF02817">
    <property type="entry name" value="E3_binding"/>
    <property type="match status" value="1"/>
</dbReference>
<feature type="compositionally biased region" description="Acidic residues" evidence="10">
    <location>
        <begin position="153"/>
        <end position="170"/>
    </location>
</feature>
<keyword evidence="4 9" id="KW-0808">Transferase</keyword>
<comment type="cofactor">
    <cofactor evidence="1 9">
        <name>(R)-lipoate</name>
        <dbReference type="ChEBI" id="CHEBI:83088"/>
    </cofactor>
</comment>
<evidence type="ECO:0000313" key="13">
    <source>
        <dbReference type="EMBL" id="MFC3225938.1"/>
    </source>
</evidence>
<dbReference type="InterPro" id="IPR036625">
    <property type="entry name" value="E3-bd_dom_sf"/>
</dbReference>
<dbReference type="Pfam" id="PF00364">
    <property type="entry name" value="Biotin_lipoyl"/>
    <property type="match status" value="1"/>
</dbReference>
<keyword evidence="14" id="KW-1185">Reference proteome</keyword>
<accession>A0ABV7KUA0</accession>
<comment type="caution">
    <text evidence="13">The sequence shown here is derived from an EMBL/GenBank/DDBJ whole genome shotgun (WGS) entry which is preliminary data.</text>
</comment>
<evidence type="ECO:0000259" key="11">
    <source>
        <dbReference type="PROSITE" id="PS50968"/>
    </source>
</evidence>
<proteinExistence type="inferred from homology"/>
<keyword evidence="6 9" id="KW-0012">Acyltransferase</keyword>
<comment type="subunit">
    <text evidence="3">Forms a 24-polypeptide structural core with octahedral symmetry.</text>
</comment>
<comment type="similarity">
    <text evidence="2 9">Belongs to the 2-oxoacid dehydrogenase family.</text>
</comment>
<gene>
    <name evidence="13" type="ORF">ACFOGJ_01760</name>
</gene>
<dbReference type="Proteomes" id="UP001595528">
    <property type="component" value="Unassembled WGS sequence"/>
</dbReference>
<dbReference type="RefSeq" id="WP_379897682.1">
    <property type="nucleotide sequence ID" value="NZ_JBHRTR010000005.1"/>
</dbReference>
<dbReference type="Gene3D" id="2.40.50.100">
    <property type="match status" value="1"/>
</dbReference>
<dbReference type="GO" id="GO:0016746">
    <property type="term" value="F:acyltransferase activity"/>
    <property type="evidence" value="ECO:0007669"/>
    <property type="project" value="UniProtKB-KW"/>
</dbReference>
<dbReference type="InterPro" id="IPR011053">
    <property type="entry name" value="Single_hybrid_motif"/>
</dbReference>
<dbReference type="InterPro" id="IPR003016">
    <property type="entry name" value="2-oxoA_DH_lipoyl-BS"/>
</dbReference>
<dbReference type="PROSITE" id="PS51826">
    <property type="entry name" value="PSBD"/>
    <property type="match status" value="1"/>
</dbReference>
<dbReference type="CDD" id="cd06849">
    <property type="entry name" value="lipoyl_domain"/>
    <property type="match status" value="1"/>
</dbReference>
<dbReference type="EMBL" id="JBHRTR010000005">
    <property type="protein sequence ID" value="MFC3225938.1"/>
    <property type="molecule type" value="Genomic_DNA"/>
</dbReference>
<dbReference type="SUPFAM" id="SSF47005">
    <property type="entry name" value="Peripheral subunit-binding domain of 2-oxo acid dehydrogenase complex"/>
    <property type="match status" value="1"/>
</dbReference>
<dbReference type="InterPro" id="IPR000089">
    <property type="entry name" value="Biotin_lipoyl"/>
</dbReference>